<name>A0AAJ0H086_9PEZI</name>
<reference evidence="2" key="1">
    <citation type="journal article" date="2023" name="Mol. Phylogenet. Evol.">
        <title>Genome-scale phylogeny and comparative genomics of the fungal order Sordariales.</title>
        <authorList>
            <person name="Hensen N."/>
            <person name="Bonometti L."/>
            <person name="Westerberg I."/>
            <person name="Brannstrom I.O."/>
            <person name="Guillou S."/>
            <person name="Cros-Aarteil S."/>
            <person name="Calhoun S."/>
            <person name="Haridas S."/>
            <person name="Kuo A."/>
            <person name="Mondo S."/>
            <person name="Pangilinan J."/>
            <person name="Riley R."/>
            <person name="LaButti K."/>
            <person name="Andreopoulos B."/>
            <person name="Lipzen A."/>
            <person name="Chen C."/>
            <person name="Yan M."/>
            <person name="Daum C."/>
            <person name="Ng V."/>
            <person name="Clum A."/>
            <person name="Steindorff A."/>
            <person name="Ohm R.A."/>
            <person name="Martin F."/>
            <person name="Silar P."/>
            <person name="Natvig D.O."/>
            <person name="Lalanne C."/>
            <person name="Gautier V."/>
            <person name="Ament-Velasquez S.L."/>
            <person name="Kruys A."/>
            <person name="Hutchinson M.I."/>
            <person name="Powell A.J."/>
            <person name="Barry K."/>
            <person name="Miller A.N."/>
            <person name="Grigoriev I.V."/>
            <person name="Debuchy R."/>
            <person name="Gladieux P."/>
            <person name="Hiltunen Thoren M."/>
            <person name="Johannesson H."/>
        </authorList>
    </citation>
    <scope>NUCLEOTIDE SEQUENCE</scope>
    <source>
        <strain evidence="2">CBS 333.67</strain>
    </source>
</reference>
<dbReference type="SUPFAM" id="SSF52799">
    <property type="entry name" value="(Phosphotyrosine protein) phosphatases II"/>
    <property type="match status" value="1"/>
</dbReference>
<dbReference type="InterPro" id="IPR016130">
    <property type="entry name" value="Tyr_Pase_AS"/>
</dbReference>
<protein>
    <submittedName>
        <fullName evidence="2">Protein-tyrosine phosphatase-like protein</fullName>
    </submittedName>
</protein>
<dbReference type="AlphaFoldDB" id="A0AAJ0H086"/>
<gene>
    <name evidence="2" type="ORF">B0T15DRAFT_526010</name>
</gene>
<comment type="caution">
    <text evidence="2">The sequence shown here is derived from an EMBL/GenBank/DDBJ whole genome shotgun (WGS) entry which is preliminary data.</text>
</comment>
<dbReference type="GO" id="GO:0004721">
    <property type="term" value="F:phosphoprotein phosphatase activity"/>
    <property type="evidence" value="ECO:0007669"/>
    <property type="project" value="InterPro"/>
</dbReference>
<dbReference type="InterPro" id="IPR000387">
    <property type="entry name" value="Tyr_Pase_dom"/>
</dbReference>
<evidence type="ECO:0000259" key="1">
    <source>
        <dbReference type="PROSITE" id="PS50056"/>
    </source>
</evidence>
<evidence type="ECO:0000313" key="3">
    <source>
        <dbReference type="Proteomes" id="UP001273166"/>
    </source>
</evidence>
<dbReference type="PROSITE" id="PS00383">
    <property type="entry name" value="TYR_PHOSPHATASE_1"/>
    <property type="match status" value="1"/>
</dbReference>
<dbReference type="InterPro" id="IPR026893">
    <property type="entry name" value="Tyr/Ser_Pase_IphP-type"/>
</dbReference>
<dbReference type="InterPro" id="IPR029021">
    <property type="entry name" value="Prot-tyrosine_phosphatase-like"/>
</dbReference>
<proteinExistence type="predicted"/>
<evidence type="ECO:0000313" key="2">
    <source>
        <dbReference type="EMBL" id="KAK3309040.1"/>
    </source>
</evidence>
<dbReference type="Pfam" id="PF13350">
    <property type="entry name" value="Y_phosphatase3"/>
    <property type="match status" value="1"/>
</dbReference>
<dbReference type="Proteomes" id="UP001273166">
    <property type="component" value="Unassembled WGS sequence"/>
</dbReference>
<sequence>MSDLDLLTLASTDVATPLPAHAVHAALSSPPFLLLPDTFNTRDLGLVPGSPIRPGLAYRSGGFLAGLSAEGKEALAGGKVTIRKVFDLRSVREHEARPDPDDIGGGKGLEVEVVWVRPDEEDALVGLEDFVEGGGEGGYVKMYMDVLKVYRGGIRAVLEHVRDGRGEEGFLFHCTAGRDRTGVMAGLLLSLAGASKETVALDYMLSRIGTEPAREQLLAFALKGSMAENTDAPGFHNLCNLRVSCWEAFVGAVESEYGGFEGYVTRTLGFSEQDLAKIKANLVLQN</sequence>
<dbReference type="PROSITE" id="PS50056">
    <property type="entry name" value="TYR_PHOSPHATASE_2"/>
    <property type="match status" value="1"/>
</dbReference>
<dbReference type="GeneID" id="87887713"/>
<dbReference type="EMBL" id="JAUDZG010000002">
    <property type="protein sequence ID" value="KAK3309040.1"/>
    <property type="molecule type" value="Genomic_DNA"/>
</dbReference>
<dbReference type="Gene3D" id="3.90.190.10">
    <property type="entry name" value="Protein tyrosine phosphatase superfamily"/>
    <property type="match status" value="1"/>
</dbReference>
<reference evidence="2" key="2">
    <citation type="submission" date="2023-06" db="EMBL/GenBank/DDBJ databases">
        <authorList>
            <consortium name="Lawrence Berkeley National Laboratory"/>
            <person name="Mondo S.J."/>
            <person name="Hensen N."/>
            <person name="Bonometti L."/>
            <person name="Westerberg I."/>
            <person name="Brannstrom I.O."/>
            <person name="Guillou S."/>
            <person name="Cros-Aarteil S."/>
            <person name="Calhoun S."/>
            <person name="Haridas S."/>
            <person name="Kuo A."/>
            <person name="Pangilinan J."/>
            <person name="Riley R."/>
            <person name="Labutti K."/>
            <person name="Andreopoulos B."/>
            <person name="Lipzen A."/>
            <person name="Chen C."/>
            <person name="Yanf M."/>
            <person name="Daum C."/>
            <person name="Ng V."/>
            <person name="Clum A."/>
            <person name="Steindorff A."/>
            <person name="Ohm R."/>
            <person name="Martin F."/>
            <person name="Silar P."/>
            <person name="Natvig D."/>
            <person name="Lalanne C."/>
            <person name="Gautier V."/>
            <person name="Ament-Velasquez S.L."/>
            <person name="Kruys A."/>
            <person name="Hutchinson M.I."/>
            <person name="Powell A.J."/>
            <person name="Barry K."/>
            <person name="Miller A.N."/>
            <person name="Grigoriev I.V."/>
            <person name="Debuchy R."/>
            <person name="Gladieux P."/>
            <person name="Thoren M.H."/>
            <person name="Johannesson H."/>
        </authorList>
    </citation>
    <scope>NUCLEOTIDE SEQUENCE</scope>
    <source>
        <strain evidence="2">CBS 333.67</strain>
    </source>
</reference>
<dbReference type="RefSeq" id="XP_062724820.1">
    <property type="nucleotide sequence ID" value="XM_062868884.1"/>
</dbReference>
<accession>A0AAJ0H086</accession>
<organism evidence="2 3">
    <name type="scientific">Chaetomium strumarium</name>
    <dbReference type="NCBI Taxonomy" id="1170767"/>
    <lineage>
        <taxon>Eukaryota</taxon>
        <taxon>Fungi</taxon>
        <taxon>Dikarya</taxon>
        <taxon>Ascomycota</taxon>
        <taxon>Pezizomycotina</taxon>
        <taxon>Sordariomycetes</taxon>
        <taxon>Sordariomycetidae</taxon>
        <taxon>Sordariales</taxon>
        <taxon>Chaetomiaceae</taxon>
        <taxon>Chaetomium</taxon>
    </lineage>
</organism>
<keyword evidence="3" id="KW-1185">Reference proteome</keyword>
<feature type="domain" description="Tyrosine specific protein phosphatases" evidence="1">
    <location>
        <begin position="155"/>
        <end position="218"/>
    </location>
</feature>